<dbReference type="PANTHER" id="PTHR13145">
    <property type="entry name" value="SSM4 PROTEIN"/>
    <property type="match status" value="1"/>
</dbReference>
<comment type="pathway">
    <text evidence="3">Protein modification; protein ubiquitination.</text>
</comment>
<feature type="transmembrane region" description="Helical" evidence="14">
    <location>
        <begin position="1531"/>
        <end position="1554"/>
    </location>
</feature>
<feature type="transmembrane region" description="Helical" evidence="14">
    <location>
        <begin position="1574"/>
        <end position="1591"/>
    </location>
</feature>
<feature type="transmembrane region" description="Helical" evidence="14">
    <location>
        <begin position="1270"/>
        <end position="1288"/>
    </location>
</feature>
<feature type="transmembrane region" description="Helical" evidence="14">
    <location>
        <begin position="1475"/>
        <end position="1495"/>
    </location>
</feature>
<evidence type="ECO:0000256" key="9">
    <source>
        <dbReference type="ARBA" id="ARBA00022786"/>
    </source>
</evidence>
<dbReference type="Pfam" id="PF12906">
    <property type="entry name" value="RINGv"/>
    <property type="match status" value="1"/>
</dbReference>
<dbReference type="CDD" id="cd16702">
    <property type="entry name" value="RING_CH-C4HC3_MARCH6"/>
    <property type="match status" value="1"/>
</dbReference>
<evidence type="ECO:0000256" key="13">
    <source>
        <dbReference type="SAM" id="MobiDB-lite"/>
    </source>
</evidence>
<gene>
    <name evidence="16" type="ORF">GcC1_024015</name>
</gene>
<dbReference type="GO" id="GO:0008270">
    <property type="term" value="F:zinc ion binding"/>
    <property type="evidence" value="ECO:0007669"/>
    <property type="project" value="UniProtKB-KW"/>
</dbReference>
<feature type="transmembrane region" description="Helical" evidence="14">
    <location>
        <begin position="1620"/>
        <end position="1640"/>
    </location>
</feature>
<dbReference type="GO" id="GO:0061630">
    <property type="term" value="F:ubiquitin protein ligase activity"/>
    <property type="evidence" value="ECO:0007669"/>
    <property type="project" value="UniProtKB-EC"/>
</dbReference>
<dbReference type="OrthoDB" id="1108038at2759"/>
<dbReference type="EC" id="2.3.2.27" evidence="4"/>
<evidence type="ECO:0000256" key="10">
    <source>
        <dbReference type="ARBA" id="ARBA00022833"/>
    </source>
</evidence>
<feature type="transmembrane region" description="Helical" evidence="14">
    <location>
        <begin position="852"/>
        <end position="873"/>
    </location>
</feature>
<accession>A0A420J441</accession>
<dbReference type="Pfam" id="PF23113">
    <property type="entry name" value="MARCHF6_C"/>
    <property type="match status" value="1"/>
</dbReference>
<evidence type="ECO:0000256" key="2">
    <source>
        <dbReference type="ARBA" id="ARBA00004141"/>
    </source>
</evidence>
<dbReference type="Proteomes" id="UP000285405">
    <property type="component" value="Unassembled WGS sequence"/>
</dbReference>
<evidence type="ECO:0000256" key="6">
    <source>
        <dbReference type="ARBA" id="ARBA00022692"/>
    </source>
</evidence>
<keyword evidence="8" id="KW-0863">Zinc-finger</keyword>
<keyword evidence="7" id="KW-0479">Metal-binding</keyword>
<keyword evidence="10" id="KW-0862">Zinc</keyword>
<feature type="compositionally biased region" description="Polar residues" evidence="13">
    <location>
        <begin position="509"/>
        <end position="519"/>
    </location>
</feature>
<evidence type="ECO:0000256" key="5">
    <source>
        <dbReference type="ARBA" id="ARBA00022679"/>
    </source>
</evidence>
<dbReference type="PROSITE" id="PS51292">
    <property type="entry name" value="ZF_RING_CH"/>
    <property type="match status" value="1"/>
</dbReference>
<dbReference type="InterPro" id="IPR056521">
    <property type="entry name" value="MARCHF6-like_C"/>
</dbReference>
<feature type="transmembrane region" description="Helical" evidence="14">
    <location>
        <begin position="1071"/>
        <end position="1089"/>
    </location>
</feature>
<evidence type="ECO:0000256" key="3">
    <source>
        <dbReference type="ARBA" id="ARBA00004906"/>
    </source>
</evidence>
<keyword evidence="6 14" id="KW-0812">Transmembrane</keyword>
<evidence type="ECO:0000256" key="8">
    <source>
        <dbReference type="ARBA" id="ARBA00022771"/>
    </source>
</evidence>
<dbReference type="InterPro" id="IPR013083">
    <property type="entry name" value="Znf_RING/FYVE/PHD"/>
</dbReference>
<dbReference type="FunFam" id="3.30.40.10:FF:000287">
    <property type="entry name" value="RING finger membrane protein"/>
    <property type="match status" value="1"/>
</dbReference>
<feature type="compositionally biased region" description="Basic and acidic residues" evidence="13">
    <location>
        <begin position="520"/>
        <end position="557"/>
    </location>
</feature>
<dbReference type="InterPro" id="IPR011016">
    <property type="entry name" value="Znf_RING-CH"/>
</dbReference>
<feature type="compositionally biased region" description="Polar residues" evidence="13">
    <location>
        <begin position="574"/>
        <end position="594"/>
    </location>
</feature>
<dbReference type="PANTHER" id="PTHR13145:SF0">
    <property type="entry name" value="E3 UBIQUITIN-PROTEIN LIGASE MARCHF6"/>
    <property type="match status" value="1"/>
</dbReference>
<feature type="region of interest" description="Disordered" evidence="13">
    <location>
        <begin position="716"/>
        <end position="741"/>
    </location>
</feature>
<feature type="transmembrane region" description="Helical" evidence="14">
    <location>
        <begin position="1168"/>
        <end position="1186"/>
    </location>
</feature>
<protein>
    <recommendedName>
        <fullName evidence="4">RING-type E3 ubiquitin transferase</fullName>
        <ecNumber evidence="4">2.3.2.27</ecNumber>
    </recommendedName>
</protein>
<evidence type="ECO:0000256" key="4">
    <source>
        <dbReference type="ARBA" id="ARBA00012483"/>
    </source>
</evidence>
<evidence type="ECO:0000256" key="1">
    <source>
        <dbReference type="ARBA" id="ARBA00000900"/>
    </source>
</evidence>
<dbReference type="InterPro" id="IPR057211">
    <property type="entry name" value="DUF7889"/>
</dbReference>
<dbReference type="SMART" id="SM00744">
    <property type="entry name" value="RINGv"/>
    <property type="match status" value="1"/>
</dbReference>
<keyword evidence="12 14" id="KW-0472">Membrane</keyword>
<sequence>MDEKERRINQNSADEAVGEPDTCRICRGEGGPSESLFHPCKCSGSIKYVHQDCLIEWLSHSQKKHCELCKTAFRITKMYSPNMPQSLPFHILIKYVSIHTVKALVTLMRSILVSTVWSIVLPYTIRQVWRFLFWFSEGGSQPNDLIDMGRDTSTGFEIFQMFREGEPTKSIDNAISQETPLNMRVINSTNIWTFVDNVVVYLLPTPHVCKISESDGTFTKFLKSIHTAIAIHNSGISDSVVNKNSTLISMRTTSLLSEVSFFQGLTKNPSFNQLVINIAEGYIITVLVVICFVLVFLIREWVVQQQPGINMNEEFNEEFDVIDRPRDVEQNVRPLANTERETVPITDGDPAPKKSFKQTTLDRELPIKTENVGIGQPIPSRDTSPLAAKIHKSITDQPRIAVEFFEIWKRADGDPIEVLRIIEAEEKTEQFGDWINTMKILIKSYEKNRCSPSASALENITPVWIDELSSHVSAESRDSIKKFMSQAERQTTEASPKCIASSDISGLSSVSHSLEQNSTEYKDTSEMSETSKKDKGKSRSHDPELVEPIDNKKLNSERSVSREILHLEPTPHQLSSWIKNSNGSSFRPRSMSDSPQHRGPSPLSTNSWSFPKLATDNEIDKPKSTDNLLAKRTYDVINENPNLEENLDALNGSYLYDTGEAAYEALKVINTNSMAREVEVQESTDELPGKNNIISRRETNEVSANNVAPDIASQAGFPANLNHQNDPHRPEIQPSHNGQPNMRRAAPQTIFGNVTDYLWGGVGDDRPDEIFEANLVETRHGMVADAPIPPAAGNNAFRHGDNREVDQEPAEALIAAGIDLNDPDAVEDAEDFEGIMELLGMRGPIFSLVQNALFSTLLLGLTITIGVWLPYNIGRVSLLLMANPGPALIVPLRIIFNCAAFLQDLVIGAVGLVLSFTYQIFVEFYNLWLYFFGLEPSEFLQLNHLALMVNDLTIGALQRIKNGAINNIMHITDSELSAACHESLITIRNLLTGSFLNVGNFLWDFLAGNYNMTLKSMMIALKISFTNRAQILNSLLDMLSRKDFWVINLDEKKLTLPIDLELSIWNGTDRFCAVVTGYIVLCTLGTIYVRKRSQYISGRAGHELEKAIIDLLSQAGGVTKVILIISIEMLLFPLYCGLLLDFSLLPIFENTTVLSRIQFTQDSPLTSIFVHWFIGTCYMFHFALFVSMCRKIMRKGVLYFIRDPDDPTFHPVRDVLERNVTTQLQKILFSALIYGGLILICLGGVVWGIYFSFNDVLPVHWSSNEPVLEFPIDLLFYNFSIPLAVKYFKPSTKLHAMYSWWFRQSARALRLSWFLLDERKLDEEGHLVRKNWDDFLRRSKGDPHLMITSDDSKIVFENNPQWHAYYRRDGRYVRAPASDQVRIPKGTSIFLEVDEMNNRIDQKPDRNSGIHGKDSKLYKQVYIPPWFRLRISIFVLSIWIFAAVTGVGLTIIPLVLGRKVYSRIVPVQVHKNDVYAFSIGISIIGAILYCILNLGKMLIFIRSSFALDSDKPRKLSRSVFSLCTRAARITWTYAAFLFILPTLFTFLVELYFIVPLHTYLALGEKHVVPFVQNWTLGLLYVKLTIQLILLYENSRPAQSLRAITRNGYLNPDARLATRSFILPGALLVFIALLYPLALARLMVITTLKSFPEKHILAYRYSYPICLSLCFLALFLWILSGWVHNWKLKIRDEVYLDGERLHNFGERRVQQIQTNNIRRNET</sequence>
<comment type="caution">
    <text evidence="16">The sequence shown here is derived from an EMBL/GenBank/DDBJ whole genome shotgun (WGS) entry which is preliminary data.</text>
</comment>
<feature type="transmembrane region" description="Helical" evidence="14">
    <location>
        <begin position="1433"/>
        <end position="1455"/>
    </location>
</feature>
<dbReference type="GO" id="GO:0005789">
    <property type="term" value="C:endoplasmic reticulum membrane"/>
    <property type="evidence" value="ECO:0007669"/>
    <property type="project" value="TreeGrafter"/>
</dbReference>
<dbReference type="SUPFAM" id="SSF57850">
    <property type="entry name" value="RING/U-box"/>
    <property type="match status" value="1"/>
</dbReference>
<feature type="region of interest" description="Disordered" evidence="13">
    <location>
        <begin position="509"/>
        <end position="557"/>
    </location>
</feature>
<feature type="transmembrane region" description="Helical" evidence="14">
    <location>
        <begin position="274"/>
        <end position="298"/>
    </location>
</feature>
<dbReference type="GO" id="GO:0036503">
    <property type="term" value="P:ERAD pathway"/>
    <property type="evidence" value="ECO:0007669"/>
    <property type="project" value="TreeGrafter"/>
</dbReference>
<evidence type="ECO:0000259" key="15">
    <source>
        <dbReference type="PROSITE" id="PS51292"/>
    </source>
</evidence>
<evidence type="ECO:0000256" key="14">
    <source>
        <dbReference type="SAM" id="Phobius"/>
    </source>
</evidence>
<feature type="region of interest" description="Disordered" evidence="13">
    <location>
        <begin position="574"/>
        <end position="622"/>
    </location>
</feature>
<organism evidence="16 17">
    <name type="scientific">Golovinomyces cichoracearum</name>
    <dbReference type="NCBI Taxonomy" id="62708"/>
    <lineage>
        <taxon>Eukaryota</taxon>
        <taxon>Fungi</taxon>
        <taxon>Dikarya</taxon>
        <taxon>Ascomycota</taxon>
        <taxon>Pezizomycotina</taxon>
        <taxon>Leotiomycetes</taxon>
        <taxon>Erysiphales</taxon>
        <taxon>Erysiphaceae</taxon>
        <taxon>Golovinomyces</taxon>
    </lineage>
</organism>
<name>A0A420J441_9PEZI</name>
<feature type="transmembrane region" description="Helical" evidence="14">
    <location>
        <begin position="1227"/>
        <end position="1250"/>
    </location>
</feature>
<feature type="domain" description="RING-CH-type" evidence="15">
    <location>
        <begin position="15"/>
        <end position="76"/>
    </location>
</feature>
<proteinExistence type="predicted"/>
<evidence type="ECO:0000256" key="7">
    <source>
        <dbReference type="ARBA" id="ARBA00022723"/>
    </source>
</evidence>
<comment type="catalytic activity">
    <reaction evidence="1">
        <text>S-ubiquitinyl-[E2 ubiquitin-conjugating enzyme]-L-cysteine + [acceptor protein]-L-lysine = [E2 ubiquitin-conjugating enzyme]-L-cysteine + N(6)-ubiquitinyl-[acceptor protein]-L-lysine.</text>
        <dbReference type="EC" id="2.3.2.27"/>
    </reaction>
</comment>
<evidence type="ECO:0000256" key="12">
    <source>
        <dbReference type="ARBA" id="ARBA00023136"/>
    </source>
</evidence>
<dbReference type="Gene3D" id="3.30.40.10">
    <property type="entry name" value="Zinc/RING finger domain, C3HC4 (zinc finger)"/>
    <property type="match status" value="1"/>
</dbReference>
<keyword evidence="9" id="KW-0833">Ubl conjugation pathway</keyword>
<feature type="transmembrane region" description="Helical" evidence="14">
    <location>
        <begin position="894"/>
        <end position="921"/>
    </location>
</feature>
<dbReference type="Pfam" id="PF25417">
    <property type="entry name" value="DUF7889"/>
    <property type="match status" value="1"/>
</dbReference>
<comment type="subcellular location">
    <subcellularLocation>
        <location evidence="2">Membrane</location>
        <topology evidence="2">Multi-pass membrane protein</topology>
    </subcellularLocation>
</comment>
<evidence type="ECO:0000313" key="16">
    <source>
        <dbReference type="EMBL" id="RKF81576.1"/>
    </source>
</evidence>
<feature type="transmembrane region" description="Helical" evidence="14">
    <location>
        <begin position="1121"/>
        <end position="1148"/>
    </location>
</feature>
<dbReference type="EMBL" id="MCBR01002458">
    <property type="protein sequence ID" value="RKF81576.1"/>
    <property type="molecule type" value="Genomic_DNA"/>
</dbReference>
<evidence type="ECO:0000256" key="11">
    <source>
        <dbReference type="ARBA" id="ARBA00022989"/>
    </source>
</evidence>
<feature type="region of interest" description="Disordered" evidence="13">
    <location>
        <begin position="484"/>
        <end position="503"/>
    </location>
</feature>
<keyword evidence="5" id="KW-0808">Transferase</keyword>
<reference evidence="16 17" key="1">
    <citation type="journal article" date="2018" name="BMC Genomics">
        <title>Comparative genome analyses reveal sequence features reflecting distinct modes of host-adaptation between dicot and monocot powdery mildew.</title>
        <authorList>
            <person name="Wu Y."/>
            <person name="Ma X."/>
            <person name="Pan Z."/>
            <person name="Kale S.D."/>
            <person name="Song Y."/>
            <person name="King H."/>
            <person name="Zhang Q."/>
            <person name="Presley C."/>
            <person name="Deng X."/>
            <person name="Wei C.I."/>
            <person name="Xiao S."/>
        </authorList>
    </citation>
    <scope>NUCLEOTIDE SEQUENCE [LARGE SCALE GENOMIC DNA]</scope>
    <source>
        <strain evidence="16">UCSC1</strain>
    </source>
</reference>
<keyword evidence="11 14" id="KW-1133">Transmembrane helix</keyword>
<feature type="transmembrane region" description="Helical" evidence="14">
    <location>
        <begin position="1660"/>
        <end position="1682"/>
    </location>
</feature>
<evidence type="ECO:0000313" key="17">
    <source>
        <dbReference type="Proteomes" id="UP000285405"/>
    </source>
</evidence>